<name>X6LZW1_RETFI</name>
<sequence length="368" mass="42100">KQGKKNKYETKMSANALVNRPVVNGGFSEATTYDCRSVHTLNSINSKPHLYKVPLSVQHVLVEMVEKKQRQEFDACLEHYGVVDAGNRNKVWIAIKIEMESFPSSKTAPRTSTMERANNIKQEVTITVIKDVIKNLKETDMVNFALFVSSRDKDGFVDYFRRCELTQHMSTDEQWMLWDVVAQKLNYSCRNTHTSYHKTCNTSFEQDHRKSLPSGGCKHSLSLIPEEREVQTEVGEEFQNEGRVANDSNCATKPSKLRLLSHIICGSQAGYQPPAEMETREIKWQCHFIPWKKSTKKSTKNKVNHQLSPSKKKCIATEKSDTYMVKLKPPANELLAFVLPNKCNVRGGVGHHTIRHEHEDKEDIFICV</sequence>
<proteinExistence type="predicted"/>
<evidence type="ECO:0000313" key="1">
    <source>
        <dbReference type="EMBL" id="ETO06280.1"/>
    </source>
</evidence>
<reference evidence="1 2" key="1">
    <citation type="journal article" date="2013" name="Curr. Biol.">
        <title>The Genome of the Foraminiferan Reticulomyxa filosa.</title>
        <authorList>
            <person name="Glockner G."/>
            <person name="Hulsmann N."/>
            <person name="Schleicher M."/>
            <person name="Noegel A.A."/>
            <person name="Eichinger L."/>
            <person name="Gallinger C."/>
            <person name="Pawlowski J."/>
            <person name="Sierra R."/>
            <person name="Euteneuer U."/>
            <person name="Pillet L."/>
            <person name="Moustafa A."/>
            <person name="Platzer M."/>
            <person name="Groth M."/>
            <person name="Szafranski K."/>
            <person name="Schliwa M."/>
        </authorList>
    </citation>
    <scope>NUCLEOTIDE SEQUENCE [LARGE SCALE GENOMIC DNA]</scope>
</reference>
<evidence type="ECO:0000313" key="2">
    <source>
        <dbReference type="Proteomes" id="UP000023152"/>
    </source>
</evidence>
<feature type="non-terminal residue" evidence="1">
    <location>
        <position position="1"/>
    </location>
</feature>
<keyword evidence="2" id="KW-1185">Reference proteome</keyword>
<gene>
    <name evidence="1" type="ORF">RFI_31117</name>
</gene>
<dbReference type="Proteomes" id="UP000023152">
    <property type="component" value="Unassembled WGS sequence"/>
</dbReference>
<comment type="caution">
    <text evidence="1">The sequence shown here is derived from an EMBL/GenBank/DDBJ whole genome shotgun (WGS) entry which is preliminary data.</text>
</comment>
<accession>X6LZW1</accession>
<dbReference type="EMBL" id="ASPP01027283">
    <property type="protein sequence ID" value="ETO06280.1"/>
    <property type="molecule type" value="Genomic_DNA"/>
</dbReference>
<dbReference type="AlphaFoldDB" id="X6LZW1"/>
<protein>
    <submittedName>
        <fullName evidence="1">Uncharacterized protein</fullName>
    </submittedName>
</protein>
<organism evidence="1 2">
    <name type="scientific">Reticulomyxa filosa</name>
    <dbReference type="NCBI Taxonomy" id="46433"/>
    <lineage>
        <taxon>Eukaryota</taxon>
        <taxon>Sar</taxon>
        <taxon>Rhizaria</taxon>
        <taxon>Retaria</taxon>
        <taxon>Foraminifera</taxon>
        <taxon>Monothalamids</taxon>
        <taxon>Reticulomyxidae</taxon>
        <taxon>Reticulomyxa</taxon>
    </lineage>
</organism>